<reference evidence="4 5" key="1">
    <citation type="submission" date="2019-03" db="EMBL/GenBank/DDBJ databases">
        <title>Genomic Encyclopedia of Type Strains, Phase IV (KMG-IV): sequencing the most valuable type-strain genomes for metagenomic binning, comparative biology and taxonomic classification.</title>
        <authorList>
            <person name="Goeker M."/>
        </authorList>
    </citation>
    <scope>NUCLEOTIDE SEQUENCE [LARGE SCALE GENOMIC DNA]</scope>
    <source>
        <strain evidence="4 5">DSM 100309</strain>
    </source>
</reference>
<dbReference type="InterPro" id="IPR026881">
    <property type="entry name" value="WYL_dom"/>
</dbReference>
<dbReference type="AlphaFoldDB" id="A0A4R3YHV5"/>
<dbReference type="PANTHER" id="PTHR34580">
    <property type="match status" value="1"/>
</dbReference>
<evidence type="ECO:0000256" key="2">
    <source>
        <dbReference type="ARBA" id="ARBA00023163"/>
    </source>
</evidence>
<dbReference type="EMBL" id="SMCO01000001">
    <property type="protein sequence ID" value="TCV90584.1"/>
    <property type="molecule type" value="Genomic_DNA"/>
</dbReference>
<dbReference type="InterPro" id="IPR057727">
    <property type="entry name" value="WCX_dom"/>
</dbReference>
<comment type="caution">
    <text evidence="4">The sequence shown here is derived from an EMBL/GenBank/DDBJ whole genome shotgun (WGS) entry which is preliminary data.</text>
</comment>
<keyword evidence="1" id="KW-0805">Transcription regulation</keyword>
<name>A0A4R3YHV5_9PROT</name>
<dbReference type="InterPro" id="IPR036388">
    <property type="entry name" value="WH-like_DNA-bd_sf"/>
</dbReference>
<dbReference type="PROSITE" id="PS52050">
    <property type="entry name" value="WYL"/>
    <property type="match status" value="1"/>
</dbReference>
<protein>
    <submittedName>
        <fullName evidence="4">Putative DNA-binding transcriptional regulator YafY</fullName>
    </submittedName>
</protein>
<dbReference type="RefSeq" id="WP_124947498.1">
    <property type="nucleotide sequence ID" value="NZ_BHVT01000073.1"/>
</dbReference>
<dbReference type="PROSITE" id="PS51000">
    <property type="entry name" value="HTH_DEOR_2"/>
    <property type="match status" value="1"/>
</dbReference>
<dbReference type="Pfam" id="PF13280">
    <property type="entry name" value="WYL"/>
    <property type="match status" value="1"/>
</dbReference>
<keyword evidence="2" id="KW-0804">Transcription</keyword>
<accession>A0A4R3YHV5</accession>
<dbReference type="GO" id="GO:0003700">
    <property type="term" value="F:DNA-binding transcription factor activity"/>
    <property type="evidence" value="ECO:0007669"/>
    <property type="project" value="InterPro"/>
</dbReference>
<dbReference type="OrthoDB" id="8555652at2"/>
<gene>
    <name evidence="4" type="ORF">EDC63_101558</name>
</gene>
<proteinExistence type="predicted"/>
<dbReference type="Pfam" id="PF25583">
    <property type="entry name" value="WCX"/>
    <property type="match status" value="1"/>
</dbReference>
<organism evidence="4 5">
    <name type="scientific">Sulfurirhabdus autotrophica</name>
    <dbReference type="NCBI Taxonomy" id="1706046"/>
    <lineage>
        <taxon>Bacteria</taxon>
        <taxon>Pseudomonadati</taxon>
        <taxon>Pseudomonadota</taxon>
        <taxon>Betaproteobacteria</taxon>
        <taxon>Nitrosomonadales</taxon>
        <taxon>Sulfuricellaceae</taxon>
        <taxon>Sulfurirhabdus</taxon>
    </lineage>
</organism>
<evidence type="ECO:0000313" key="5">
    <source>
        <dbReference type="Proteomes" id="UP000295367"/>
    </source>
</evidence>
<dbReference type="InterPro" id="IPR001034">
    <property type="entry name" value="DeoR_HTH"/>
</dbReference>
<dbReference type="GO" id="GO:0003677">
    <property type="term" value="F:DNA binding"/>
    <property type="evidence" value="ECO:0007669"/>
    <property type="project" value="UniProtKB-KW"/>
</dbReference>
<dbReference type="Gene3D" id="1.10.10.10">
    <property type="entry name" value="Winged helix-like DNA-binding domain superfamily/Winged helix DNA-binding domain"/>
    <property type="match status" value="1"/>
</dbReference>
<keyword evidence="4" id="KW-0238">DNA-binding</keyword>
<feature type="domain" description="HTH deoR-type" evidence="3">
    <location>
        <begin position="3"/>
        <end position="62"/>
    </location>
</feature>
<evidence type="ECO:0000256" key="1">
    <source>
        <dbReference type="ARBA" id="ARBA00023015"/>
    </source>
</evidence>
<dbReference type="PANTHER" id="PTHR34580:SF3">
    <property type="entry name" value="PROTEIN PAFB"/>
    <property type="match status" value="1"/>
</dbReference>
<dbReference type="InterPro" id="IPR051534">
    <property type="entry name" value="CBASS_pafABC_assoc_protein"/>
</dbReference>
<sequence length="322" mass="37185">MDRTERFYKIDQMLNDRKLVPINDFLYELSVSRATFKRDLEYLRDRLNAPIEWNRVAGGYRFGTVESHAPKYGLPGLWFNASEIHALLTMQHLLANIQPGLLGPHIQPLQSRLSLLLESGDHTATEVQSRIKILHATARQVAPQYFEIISHALLARKRLQITHYSRSNDAETEREVSPQRLVYYRDNWYLDAWCHLRSGLRSFSIDTIRHGSMLDTPAKAVSANMLDKILGSGYGIFSGKAKQTALLRFTPERARWVAAESWHPEQRSKFEKDGYYVLEIPYSDDRELIMDILKYGPDVTVIGPDSLRKRVKEALTKALKHY</sequence>
<dbReference type="Proteomes" id="UP000295367">
    <property type="component" value="Unassembled WGS sequence"/>
</dbReference>
<evidence type="ECO:0000259" key="3">
    <source>
        <dbReference type="PROSITE" id="PS51000"/>
    </source>
</evidence>
<evidence type="ECO:0000313" key="4">
    <source>
        <dbReference type="EMBL" id="TCV90584.1"/>
    </source>
</evidence>
<keyword evidence="5" id="KW-1185">Reference proteome</keyword>